<gene>
    <name evidence="2" type="ORF">FC08_GL000801</name>
</gene>
<evidence type="ECO:0000313" key="2">
    <source>
        <dbReference type="EMBL" id="KRK92295.1"/>
    </source>
</evidence>
<feature type="region of interest" description="Disordered" evidence="1">
    <location>
        <begin position="181"/>
        <end position="202"/>
    </location>
</feature>
<proteinExistence type="predicted"/>
<dbReference type="Pfam" id="PF06854">
    <property type="entry name" value="Phage_Gp15"/>
    <property type="match status" value="1"/>
</dbReference>
<sequence length="202" mass="23039">MFKLNDPLDDRVTINGEEHPIYMAFDNVMNALEAFEDKELSEADRLYVFLGTMLHDYGGDLLDTFDFETQVDIGKQIIEQINSEPIENQPVDLNGDPMPQPKRDGPQLVSFSLDAKYIYAAFMQAYGIDLIEQQGSLHWSKFSALLNALPDNTLMRQIIDIRKTNLNEIKDKDEKKRIKKLKQQFSLEGKGSPDEEGGDTYG</sequence>
<evidence type="ECO:0000256" key="1">
    <source>
        <dbReference type="SAM" id="MobiDB-lite"/>
    </source>
</evidence>
<dbReference type="Proteomes" id="UP000050828">
    <property type="component" value="Unassembled WGS sequence"/>
</dbReference>
<reference evidence="2 3" key="1">
    <citation type="journal article" date="2015" name="Genome Announc.">
        <title>Expanding the biotechnology potential of lactobacilli through comparative genomics of 213 strains and associated genera.</title>
        <authorList>
            <person name="Sun Z."/>
            <person name="Harris H.M."/>
            <person name="McCann A."/>
            <person name="Guo C."/>
            <person name="Argimon S."/>
            <person name="Zhang W."/>
            <person name="Yang X."/>
            <person name="Jeffery I.B."/>
            <person name="Cooney J.C."/>
            <person name="Kagawa T.F."/>
            <person name="Liu W."/>
            <person name="Song Y."/>
            <person name="Salvetti E."/>
            <person name="Wrobel A."/>
            <person name="Rasinkangas P."/>
            <person name="Parkhill J."/>
            <person name="Rea M.C."/>
            <person name="O'Sullivan O."/>
            <person name="Ritari J."/>
            <person name="Douillard F.P."/>
            <person name="Paul Ross R."/>
            <person name="Yang R."/>
            <person name="Briner A.E."/>
            <person name="Felis G.E."/>
            <person name="de Vos W.M."/>
            <person name="Barrangou R."/>
            <person name="Klaenhammer T.R."/>
            <person name="Caufield P.W."/>
            <person name="Cui Y."/>
            <person name="Zhang H."/>
            <person name="O'Toole P.W."/>
        </authorList>
    </citation>
    <scope>NUCLEOTIDE SEQUENCE [LARGE SCALE GENOMIC DNA]</scope>
    <source>
        <strain evidence="2 3">DSM 20019</strain>
    </source>
</reference>
<dbReference type="AlphaFoldDB" id="A0AAJ0PCH1"/>
<evidence type="ECO:0000313" key="3">
    <source>
        <dbReference type="Proteomes" id="UP000050828"/>
    </source>
</evidence>
<dbReference type="EMBL" id="AZDL01000028">
    <property type="protein sequence ID" value="KRK92295.1"/>
    <property type="molecule type" value="Genomic_DNA"/>
</dbReference>
<comment type="caution">
    <text evidence="2">The sequence shown here is derived from an EMBL/GenBank/DDBJ whole genome shotgun (WGS) entry which is preliminary data.</text>
</comment>
<organism evidence="2 3">
    <name type="scientific">Latilactobacillus curvatus JCM 1096 = DSM 20019</name>
    <dbReference type="NCBI Taxonomy" id="1293592"/>
    <lineage>
        <taxon>Bacteria</taxon>
        <taxon>Bacillati</taxon>
        <taxon>Bacillota</taxon>
        <taxon>Bacilli</taxon>
        <taxon>Lactobacillales</taxon>
        <taxon>Lactobacillaceae</taxon>
        <taxon>Latilactobacillus</taxon>
    </lineage>
</organism>
<protein>
    <recommendedName>
        <fullName evidence="4">Bacteriophage Gp15 protein</fullName>
    </recommendedName>
</protein>
<dbReference type="RefSeq" id="WP_054644587.1">
    <property type="nucleotide sequence ID" value="NZ_AZDL01000028.1"/>
</dbReference>
<name>A0AAJ0PCH1_LATCU</name>
<evidence type="ECO:0008006" key="4">
    <source>
        <dbReference type="Google" id="ProtNLM"/>
    </source>
</evidence>
<accession>A0AAJ0PCH1</accession>
<dbReference type="GeneID" id="49610287"/>
<dbReference type="InterPro" id="IPR009660">
    <property type="entry name" value="Phage_A500_Gp15"/>
</dbReference>